<dbReference type="SUPFAM" id="SSF51735">
    <property type="entry name" value="NAD(P)-binding Rossmann-fold domains"/>
    <property type="match status" value="1"/>
</dbReference>
<dbReference type="AlphaFoldDB" id="A0A0M2ZNS7"/>
<dbReference type="FunFam" id="3.40.50.720:FF:000084">
    <property type="entry name" value="Short-chain dehydrogenase reductase"/>
    <property type="match status" value="1"/>
</dbReference>
<dbReference type="RefSeq" id="WP_046751234.1">
    <property type="nucleotide sequence ID" value="NZ_LBNO01000013.1"/>
</dbReference>
<dbReference type="InterPro" id="IPR036291">
    <property type="entry name" value="NAD(P)-bd_dom_sf"/>
</dbReference>
<evidence type="ECO:0000313" key="3">
    <source>
        <dbReference type="EMBL" id="ORA68800.1"/>
    </source>
</evidence>
<sequence>MTNTLTGKVALVTGATAGIGYAIALQLAAEGAEVIVHGRNPERGAKTVQDIENAGGKARFIAADIADAADVRRLADEAGDVDILVNNAGVYRFSPTVDTTDADFDELINTNLRAPYVLVQKLVPGMISRGGGTVVNVSTVAASTPAADAGIYGASKAGLDLLTKLWADEFGADGVRVNAVSPGPTQTHGTRDLGVELVEGLGRTTALGRTGTPEEIANAVTFFASPAASYVNGANLTVGGGLQAIRPAA</sequence>
<evidence type="ECO:0000313" key="4">
    <source>
        <dbReference type="Proteomes" id="UP000192772"/>
    </source>
</evidence>
<comment type="caution">
    <text evidence="3">The sequence shown here is derived from an EMBL/GenBank/DDBJ whole genome shotgun (WGS) entry which is preliminary data.</text>
</comment>
<dbReference type="InterPro" id="IPR002347">
    <property type="entry name" value="SDR_fam"/>
</dbReference>
<dbReference type="Pfam" id="PF13561">
    <property type="entry name" value="adh_short_C2"/>
    <property type="match status" value="1"/>
</dbReference>
<dbReference type="STRING" id="81858.BST23_02990"/>
<name>A0A0M2ZNS7_9MYCO</name>
<evidence type="ECO:0000256" key="2">
    <source>
        <dbReference type="ARBA" id="ARBA00023002"/>
    </source>
</evidence>
<gene>
    <name evidence="3" type="ORF">BST23_02990</name>
</gene>
<proteinExistence type="inferred from homology"/>
<dbReference type="PRINTS" id="PR00080">
    <property type="entry name" value="SDRFAMILY"/>
</dbReference>
<reference evidence="3 4" key="1">
    <citation type="submission" date="2017-02" db="EMBL/GenBank/DDBJ databases">
        <title>The new phylogeny of genus Mycobacterium.</title>
        <authorList>
            <person name="Tortoli E."/>
            <person name="Trovato A."/>
            <person name="Cirillo D.M."/>
        </authorList>
    </citation>
    <scope>NUCLEOTIDE SEQUENCE [LARGE SCALE GENOMIC DNA]</scope>
    <source>
        <strain evidence="3 4">FI-09383</strain>
    </source>
</reference>
<dbReference type="OrthoDB" id="286404at2"/>
<dbReference type="Gene3D" id="3.40.50.720">
    <property type="entry name" value="NAD(P)-binding Rossmann-like Domain"/>
    <property type="match status" value="1"/>
</dbReference>
<accession>A0A0M2ZNS7</accession>
<protein>
    <submittedName>
        <fullName evidence="3">Short-chain dehydrogenase</fullName>
    </submittedName>
</protein>
<dbReference type="Proteomes" id="UP000192772">
    <property type="component" value="Unassembled WGS sequence"/>
</dbReference>
<dbReference type="EMBL" id="MVHP01000002">
    <property type="protein sequence ID" value="ORA68800.1"/>
    <property type="molecule type" value="Genomic_DNA"/>
</dbReference>
<dbReference type="PANTHER" id="PTHR43639">
    <property type="entry name" value="OXIDOREDUCTASE, SHORT-CHAIN DEHYDROGENASE/REDUCTASE FAMILY (AFU_ORTHOLOGUE AFUA_5G02870)"/>
    <property type="match status" value="1"/>
</dbReference>
<dbReference type="NCBIfam" id="NF005559">
    <property type="entry name" value="PRK07231.1"/>
    <property type="match status" value="1"/>
</dbReference>
<dbReference type="CDD" id="cd05233">
    <property type="entry name" value="SDR_c"/>
    <property type="match status" value="1"/>
</dbReference>
<dbReference type="GO" id="GO:0016491">
    <property type="term" value="F:oxidoreductase activity"/>
    <property type="evidence" value="ECO:0007669"/>
    <property type="project" value="UniProtKB-KW"/>
</dbReference>
<evidence type="ECO:0000256" key="1">
    <source>
        <dbReference type="ARBA" id="ARBA00006484"/>
    </source>
</evidence>
<organism evidence="3 4">
    <name type="scientific">Mycolicibacterium elephantis</name>
    <dbReference type="NCBI Taxonomy" id="81858"/>
    <lineage>
        <taxon>Bacteria</taxon>
        <taxon>Bacillati</taxon>
        <taxon>Actinomycetota</taxon>
        <taxon>Actinomycetes</taxon>
        <taxon>Mycobacteriales</taxon>
        <taxon>Mycobacteriaceae</taxon>
        <taxon>Mycolicibacterium</taxon>
    </lineage>
</organism>
<dbReference type="PRINTS" id="PR00081">
    <property type="entry name" value="GDHRDH"/>
</dbReference>
<dbReference type="PANTHER" id="PTHR43639:SF1">
    <property type="entry name" value="SHORT-CHAIN DEHYDROGENASE_REDUCTASE FAMILY PROTEIN"/>
    <property type="match status" value="1"/>
</dbReference>
<comment type="similarity">
    <text evidence="1">Belongs to the short-chain dehydrogenases/reductases (SDR) family.</text>
</comment>
<keyword evidence="2" id="KW-0560">Oxidoreductase</keyword>